<name>A0ACA9RFF3_9GLOM</name>
<evidence type="ECO:0000313" key="2">
    <source>
        <dbReference type="Proteomes" id="UP000789920"/>
    </source>
</evidence>
<accession>A0ACA9RFF3</accession>
<comment type="caution">
    <text evidence="1">The sequence shown here is derived from an EMBL/GenBank/DDBJ whole genome shotgun (WGS) entry which is preliminary data.</text>
</comment>
<keyword evidence="2" id="KW-1185">Reference proteome</keyword>
<protein>
    <submittedName>
        <fullName evidence="1">20327_t:CDS:1</fullName>
    </submittedName>
</protein>
<dbReference type="EMBL" id="CAJVQC010052668">
    <property type="protein sequence ID" value="CAG8791853.1"/>
    <property type="molecule type" value="Genomic_DNA"/>
</dbReference>
<feature type="non-terminal residue" evidence="1">
    <location>
        <position position="1"/>
    </location>
</feature>
<evidence type="ECO:0000313" key="1">
    <source>
        <dbReference type="EMBL" id="CAG8791853.1"/>
    </source>
</evidence>
<gene>
    <name evidence="1" type="ORF">RPERSI_LOCUS19302</name>
</gene>
<reference evidence="1" key="1">
    <citation type="submission" date="2021-06" db="EMBL/GenBank/DDBJ databases">
        <authorList>
            <person name="Kallberg Y."/>
            <person name="Tangrot J."/>
            <person name="Rosling A."/>
        </authorList>
    </citation>
    <scope>NUCLEOTIDE SEQUENCE</scope>
    <source>
        <strain evidence="1">MA461A</strain>
    </source>
</reference>
<sequence length="199" mass="21935">QKQTQVITNEQKVSPAKDILPLIKDQSGKDNNNTSLGEVIPEVSVPSTSISRNTKLGKSEISAGAPLPKNSHRKKGAENISQMISDGIRDNTYPQNSISDISNDLLLQQNQISSLVLMLTLAQLFDKATIAEYSAICANQEEILCWYYYGKEFIIQYKDIIKNSNGKIGEKKAKDSSIDNSLNESLKAEESIPTESQIS</sequence>
<dbReference type="Proteomes" id="UP000789920">
    <property type="component" value="Unassembled WGS sequence"/>
</dbReference>
<feature type="non-terminal residue" evidence="1">
    <location>
        <position position="199"/>
    </location>
</feature>
<organism evidence="1 2">
    <name type="scientific">Racocetra persica</name>
    <dbReference type="NCBI Taxonomy" id="160502"/>
    <lineage>
        <taxon>Eukaryota</taxon>
        <taxon>Fungi</taxon>
        <taxon>Fungi incertae sedis</taxon>
        <taxon>Mucoromycota</taxon>
        <taxon>Glomeromycotina</taxon>
        <taxon>Glomeromycetes</taxon>
        <taxon>Diversisporales</taxon>
        <taxon>Gigasporaceae</taxon>
        <taxon>Racocetra</taxon>
    </lineage>
</organism>
<proteinExistence type="predicted"/>